<dbReference type="EMBL" id="CM000620">
    <property type="protein sequence ID" value="EEC45286.1"/>
    <property type="molecule type" value="Genomic_DNA"/>
</dbReference>
<dbReference type="GeneID" id="7194745"/>
<evidence type="ECO:0000256" key="6">
    <source>
        <dbReference type="ARBA" id="ARBA00022989"/>
    </source>
</evidence>
<dbReference type="GO" id="GO:0004378">
    <property type="term" value="F:GDP-Man:Man(1)GlcNAc(2)-PP-Dol alpha-1,3-mannosyltransferase activity"/>
    <property type="evidence" value="ECO:0007669"/>
    <property type="project" value="UniProtKB-UniRule"/>
</dbReference>
<dbReference type="InterPro" id="IPR027054">
    <property type="entry name" value="ALG2"/>
</dbReference>
<dbReference type="EC" id="2.4.1.132" evidence="10"/>
<dbReference type="PaxDb" id="2850-Phatr22554"/>
<dbReference type="KEGG" id="pti:PHATRDRAFT_22554"/>
<evidence type="ECO:0000259" key="12">
    <source>
        <dbReference type="Pfam" id="PF13439"/>
    </source>
</evidence>
<dbReference type="GO" id="GO:0102704">
    <property type="term" value="F:GDP-Man:Man(2)GlcNAc(2)-PP-Dol alpha-1,6-mannosyltransferase activity"/>
    <property type="evidence" value="ECO:0007669"/>
    <property type="project" value="UniProtKB-UniRule"/>
</dbReference>
<keyword evidence="7" id="KW-0472">Membrane</keyword>
<dbReference type="PANTHER" id="PTHR45918:SF1">
    <property type="entry name" value="ALPHA-1,3_1,6-MANNOSYLTRANSFERASE ALG2"/>
    <property type="match status" value="1"/>
</dbReference>
<evidence type="ECO:0000256" key="5">
    <source>
        <dbReference type="ARBA" id="ARBA00022824"/>
    </source>
</evidence>
<comment type="function">
    <text evidence="10">Mannosylates Man(2)GlcNAc(2)-dolichol diphosphate and Man(1)GlcNAc(2)-dolichol diphosphate to form Man(3)GlcNAc(2)-dolichol diphosphate.</text>
</comment>
<dbReference type="OrthoDB" id="448893at2759"/>
<dbReference type="UniPathway" id="UPA00378"/>
<comment type="similarity">
    <text evidence="10">Belongs to the glycosyltransferase group 1 family.</text>
</comment>
<comment type="subcellular location">
    <subcellularLocation>
        <location evidence="10">Endoplasmic reticulum membrane</location>
        <topology evidence="10">Single-pass membrane protein</topology>
    </subcellularLocation>
</comment>
<dbReference type="GO" id="GO:0005789">
    <property type="term" value="C:endoplasmic reticulum membrane"/>
    <property type="evidence" value="ECO:0007669"/>
    <property type="project" value="UniProtKB-SubCell"/>
</dbReference>
<dbReference type="AlphaFoldDB" id="B7G7S6"/>
<feature type="domain" description="Glycosyltransferase subfamily 4-like N-terminal" evidence="12">
    <location>
        <begin position="27"/>
        <end position="206"/>
    </location>
</feature>
<dbReference type="eggNOG" id="KOG0853">
    <property type="taxonomic scope" value="Eukaryota"/>
</dbReference>
<dbReference type="InParanoid" id="B7G7S6"/>
<feature type="domain" description="Glycosyl transferase family 1" evidence="11">
    <location>
        <begin position="235"/>
        <end position="413"/>
    </location>
</feature>
<dbReference type="Proteomes" id="UP000000759">
    <property type="component" value="Chromosome 18"/>
</dbReference>
<comment type="catalytic activity">
    <reaction evidence="8 10">
        <text>a beta-D-Man-(1-&gt;4)-beta-D-GlcNAc-(1-&gt;4)-alpha-D-GlcNAc-diphospho-di-trans,poly-cis-dolichol + GDP-alpha-D-mannose = an alpha-D-Man-(1-&gt;3)-beta-D-Man-(1-&gt;4)-beta-D-GlcNAc-(1-&gt;4)-alpha-D-GlcNAc-diphospho-di-trans,poly-cis-dolichol + GDP + H(+)</text>
        <dbReference type="Rhea" id="RHEA:29515"/>
        <dbReference type="Rhea" id="RHEA-COMP:19511"/>
        <dbReference type="Rhea" id="RHEA-COMP:19513"/>
        <dbReference type="ChEBI" id="CHEBI:15378"/>
        <dbReference type="ChEBI" id="CHEBI:57527"/>
        <dbReference type="ChEBI" id="CHEBI:58189"/>
        <dbReference type="ChEBI" id="CHEBI:58472"/>
        <dbReference type="ChEBI" id="CHEBI:132510"/>
        <dbReference type="EC" id="2.4.1.132"/>
    </reaction>
    <physiologicalReaction direction="left-to-right" evidence="8 10">
        <dbReference type="Rhea" id="RHEA:29516"/>
    </physiologicalReaction>
</comment>
<keyword evidence="3 10" id="KW-0808">Transferase</keyword>
<keyword evidence="2 10" id="KW-0328">Glycosyltransferase</keyword>
<evidence type="ECO:0000256" key="9">
    <source>
        <dbReference type="ARBA" id="ARBA00045104"/>
    </source>
</evidence>
<keyword evidence="5" id="KW-0256">Endoplasmic reticulum</keyword>
<dbReference type="Gene3D" id="3.40.50.2000">
    <property type="entry name" value="Glycogen Phosphorylase B"/>
    <property type="match status" value="2"/>
</dbReference>
<dbReference type="RefSeq" id="XP_002183068.1">
    <property type="nucleotide sequence ID" value="XM_002183032.1"/>
</dbReference>
<dbReference type="Pfam" id="PF00534">
    <property type="entry name" value="Glycos_transf_1"/>
    <property type="match status" value="1"/>
</dbReference>
<evidence type="ECO:0000256" key="3">
    <source>
        <dbReference type="ARBA" id="ARBA00022679"/>
    </source>
</evidence>
<comment type="pathway">
    <text evidence="1 10">Protein modification; protein glycosylation.</text>
</comment>
<sequence>MTTDTAALSDTTNKPLQVVFLHLDLGIGGAEQLVLQLAHASASPHVGHEVHLVTTRCDPTHCFASVQPGGDLHDALHVKGQWIPADLCGYARAFCSTLRVLYLSFWIARRWPDVDLIVVDVLPTPLPFLRYLSHAALLFYCHFPDQLLVRQPSASGRVSQNHRALALAKHYYRQLLNAVEELSMRHADLCVVNSCFTQQTVRNTFPSSFPEPNPLPVLYPALDGAPSIVDLISSSSNKKKNLIVSLNRYERKKNLDLLIRAAAWLRQHNQPMPEAVANQTEQTHFEIVIAGGYDVRNVENVEYRAELEQLANQLNVPVTFLQSIDDGTRASLLAHALCVVYTPTGEHFGIVPLEAMYVGTPVVAVDDGGPKETIRHGVTGFLCQPTPADFGQALQTLLNDPEHAERMGRAGREHVRDTF</sequence>
<evidence type="ECO:0000256" key="2">
    <source>
        <dbReference type="ARBA" id="ARBA00022676"/>
    </source>
</evidence>
<evidence type="ECO:0000256" key="7">
    <source>
        <dbReference type="ARBA" id="ARBA00023136"/>
    </source>
</evidence>
<feature type="non-terminal residue" evidence="13">
    <location>
        <position position="419"/>
    </location>
</feature>
<organism evidence="13 14">
    <name type="scientific">Phaeodactylum tricornutum (strain CCAP 1055/1)</name>
    <dbReference type="NCBI Taxonomy" id="556484"/>
    <lineage>
        <taxon>Eukaryota</taxon>
        <taxon>Sar</taxon>
        <taxon>Stramenopiles</taxon>
        <taxon>Ochrophyta</taxon>
        <taxon>Bacillariophyta</taxon>
        <taxon>Bacillariophyceae</taxon>
        <taxon>Bacillariophycidae</taxon>
        <taxon>Naviculales</taxon>
        <taxon>Phaeodactylaceae</taxon>
        <taxon>Phaeodactylum</taxon>
    </lineage>
</organism>
<evidence type="ECO:0000256" key="8">
    <source>
        <dbReference type="ARBA" id="ARBA00045103"/>
    </source>
</evidence>
<keyword evidence="6" id="KW-1133">Transmembrane helix</keyword>
<evidence type="ECO:0000259" key="11">
    <source>
        <dbReference type="Pfam" id="PF00534"/>
    </source>
</evidence>
<dbReference type="InterPro" id="IPR001296">
    <property type="entry name" value="Glyco_trans_1"/>
</dbReference>
<keyword evidence="4" id="KW-0812">Transmembrane</keyword>
<protein>
    <recommendedName>
        <fullName evidence="10">Alpha-1,3/1,6-mannosyltransferase ALG2</fullName>
        <ecNumber evidence="10">2.4.1.132</ecNumber>
        <ecNumber evidence="10">2.4.1.257</ecNumber>
    </recommendedName>
    <alternativeName>
        <fullName evidence="10">GDP-Man:Man(1)GlcNAc(2)-PP-Dol alpha-1,3-mannosyltransferase</fullName>
    </alternativeName>
</protein>
<evidence type="ECO:0000313" key="13">
    <source>
        <dbReference type="EMBL" id="EEC45286.1"/>
    </source>
</evidence>
<dbReference type="InterPro" id="IPR028098">
    <property type="entry name" value="Glyco_trans_4-like_N"/>
</dbReference>
<keyword evidence="14" id="KW-1185">Reference proteome</keyword>
<evidence type="ECO:0000256" key="1">
    <source>
        <dbReference type="ARBA" id="ARBA00004922"/>
    </source>
</evidence>
<dbReference type="EC" id="2.4.1.257" evidence="10"/>
<evidence type="ECO:0000256" key="10">
    <source>
        <dbReference type="RuleBase" id="RU367136"/>
    </source>
</evidence>
<accession>B7G7S6</accession>
<reference evidence="14" key="2">
    <citation type="submission" date="2008-08" db="EMBL/GenBank/DDBJ databases">
        <authorList>
            <consortium name="Diatom Consortium"/>
            <person name="Grigoriev I."/>
            <person name="Grimwood J."/>
            <person name="Kuo A."/>
            <person name="Otillar R.P."/>
            <person name="Salamov A."/>
            <person name="Detter J.C."/>
            <person name="Lindquist E."/>
            <person name="Shapiro H."/>
            <person name="Lucas S."/>
            <person name="Glavina del Rio T."/>
            <person name="Pitluck S."/>
            <person name="Rokhsar D."/>
            <person name="Bowler C."/>
        </authorList>
    </citation>
    <scope>GENOME REANNOTATION</scope>
    <source>
        <strain evidence="14">CCAP 1055/1</strain>
    </source>
</reference>
<gene>
    <name evidence="13" type="ORF">PHATRDRAFT_22554</name>
</gene>
<dbReference type="PANTHER" id="PTHR45918">
    <property type="entry name" value="ALPHA-1,3/1,6-MANNOSYLTRANSFERASE ALG2"/>
    <property type="match status" value="1"/>
</dbReference>
<dbReference type="Pfam" id="PF13439">
    <property type="entry name" value="Glyco_transf_4"/>
    <property type="match status" value="1"/>
</dbReference>
<reference evidence="13 14" key="1">
    <citation type="journal article" date="2008" name="Nature">
        <title>The Phaeodactylum genome reveals the evolutionary history of diatom genomes.</title>
        <authorList>
            <person name="Bowler C."/>
            <person name="Allen A.E."/>
            <person name="Badger J.H."/>
            <person name="Grimwood J."/>
            <person name="Jabbari K."/>
            <person name="Kuo A."/>
            <person name="Maheswari U."/>
            <person name="Martens C."/>
            <person name="Maumus F."/>
            <person name="Otillar R.P."/>
            <person name="Rayko E."/>
            <person name="Salamov A."/>
            <person name="Vandepoele K."/>
            <person name="Beszteri B."/>
            <person name="Gruber A."/>
            <person name="Heijde M."/>
            <person name="Katinka M."/>
            <person name="Mock T."/>
            <person name="Valentin K."/>
            <person name="Verret F."/>
            <person name="Berges J.A."/>
            <person name="Brownlee C."/>
            <person name="Cadoret J.P."/>
            <person name="Chiovitti A."/>
            <person name="Choi C.J."/>
            <person name="Coesel S."/>
            <person name="De Martino A."/>
            <person name="Detter J.C."/>
            <person name="Durkin C."/>
            <person name="Falciatore A."/>
            <person name="Fournet J."/>
            <person name="Haruta M."/>
            <person name="Huysman M.J."/>
            <person name="Jenkins B.D."/>
            <person name="Jiroutova K."/>
            <person name="Jorgensen R.E."/>
            <person name="Joubert Y."/>
            <person name="Kaplan A."/>
            <person name="Kroger N."/>
            <person name="Kroth P.G."/>
            <person name="La Roche J."/>
            <person name="Lindquist E."/>
            <person name="Lommer M."/>
            <person name="Martin-Jezequel V."/>
            <person name="Lopez P.J."/>
            <person name="Lucas S."/>
            <person name="Mangogna M."/>
            <person name="McGinnis K."/>
            <person name="Medlin L.K."/>
            <person name="Montsant A."/>
            <person name="Oudot-Le Secq M.P."/>
            <person name="Napoli C."/>
            <person name="Obornik M."/>
            <person name="Parker M.S."/>
            <person name="Petit J.L."/>
            <person name="Porcel B.M."/>
            <person name="Poulsen N."/>
            <person name="Robison M."/>
            <person name="Rychlewski L."/>
            <person name="Rynearson T.A."/>
            <person name="Schmutz J."/>
            <person name="Shapiro H."/>
            <person name="Siaut M."/>
            <person name="Stanley M."/>
            <person name="Sussman M.R."/>
            <person name="Taylor A.R."/>
            <person name="Vardi A."/>
            <person name="von Dassow P."/>
            <person name="Vyverman W."/>
            <person name="Willis A."/>
            <person name="Wyrwicz L.S."/>
            <person name="Rokhsar D.S."/>
            <person name="Weissenbach J."/>
            <person name="Armbrust E.V."/>
            <person name="Green B.R."/>
            <person name="Van de Peer Y."/>
            <person name="Grigoriev I.V."/>
        </authorList>
    </citation>
    <scope>NUCLEOTIDE SEQUENCE [LARGE SCALE GENOMIC DNA]</scope>
    <source>
        <strain evidence="13 14">CCAP 1055/1</strain>
    </source>
</reference>
<proteinExistence type="inferred from homology"/>
<evidence type="ECO:0000313" key="14">
    <source>
        <dbReference type="Proteomes" id="UP000000759"/>
    </source>
</evidence>
<dbReference type="SUPFAM" id="SSF53756">
    <property type="entry name" value="UDP-Glycosyltransferase/glycogen phosphorylase"/>
    <property type="match status" value="1"/>
</dbReference>
<name>B7G7S6_PHATC</name>
<evidence type="ECO:0000256" key="4">
    <source>
        <dbReference type="ARBA" id="ARBA00022692"/>
    </source>
</evidence>
<dbReference type="HOGENOM" id="CLU_030619_1_0_1"/>
<comment type="catalytic activity">
    <reaction evidence="9 10">
        <text>an alpha-D-Man-(1-&gt;3)-beta-D-Man-(1-&gt;4)-beta-D-GlcNAc-(1-&gt;4)-alpha-D-GlcNAc-diphospho-di-trans,poly-cis-dolichol + GDP-alpha-D-mannose = an alpha-D-Man-(1-&gt;3)-[alpha-D-Man-(1-&gt;6)]-beta-D-Man-(1-&gt;4)-beta-D-GlcNAc-(1-&gt;4)-alpha-D-GlcNAc-diphospho-di-trans,poly-cis-dolichol + GDP + H(+)</text>
        <dbReference type="Rhea" id="RHEA:29519"/>
        <dbReference type="Rhea" id="RHEA-COMP:19513"/>
        <dbReference type="Rhea" id="RHEA-COMP:19515"/>
        <dbReference type="ChEBI" id="CHEBI:15378"/>
        <dbReference type="ChEBI" id="CHEBI:57527"/>
        <dbReference type="ChEBI" id="CHEBI:58189"/>
        <dbReference type="ChEBI" id="CHEBI:132510"/>
        <dbReference type="ChEBI" id="CHEBI:132511"/>
        <dbReference type="EC" id="2.4.1.257"/>
    </reaction>
    <physiologicalReaction direction="left-to-right" evidence="9 10">
        <dbReference type="Rhea" id="RHEA:29520"/>
    </physiologicalReaction>
</comment>
<dbReference type="STRING" id="556484.B7G7S6"/>